<sequence>MILLLGVHWAGSSANSIDSSGLTRLIVEVYPMGWHKCCSNRSRPICFSFAASLHREIYRVNKVHIFMGKCFGMQSFDIVIAGGGMVGLALACGLQGSGLRIAIIEHQPAPMPLTAPLTGELALRVSAINAASERLLQKIGVWETIQALRASPYHGMEVWDKDSFGKIAFHADEYGFSHLGHIIENQVIQQALWQRASQLPEVTVLAPASFKQVAWGETEAFITLTDDRMLSARLVVGADGAHSWLRQHADIPLTFWDYAHHALVATIRTDEPHQATARQVFHGDGILAFLPFSDPHLSSIVWSLPPERAAELAVLPAEQFNRELAMTFDMRLGQCQLESERQTFPLTGRYARSFAAHRLVLVGDAAHTVHPLAGQGVNLGFMDVAELVSELRRLQRQGKDIGQHLYLRRYERRRKHSAAMMLASMQGFRDLFAGNNPAKKLLRDIGLTLADHLPGVKPQLVRQAMGLNDLPEWLERSQ</sequence>
<dbReference type="InterPro" id="IPR002938">
    <property type="entry name" value="FAD-bd"/>
</dbReference>
<dbReference type="UniPathway" id="UPA00232"/>
<keyword evidence="6" id="KW-0285">Flavoprotein</keyword>
<dbReference type="FunFam" id="3.50.50.60:FF:000048">
    <property type="entry name" value="2-octaprenyl-3-methyl-6-methoxy-1,4-benzoquinol hydroxylase"/>
    <property type="match status" value="1"/>
</dbReference>
<dbReference type="PROSITE" id="PS01304">
    <property type="entry name" value="UBIH"/>
    <property type="match status" value="1"/>
</dbReference>
<dbReference type="GO" id="GO:0006744">
    <property type="term" value="P:ubiquinone biosynthetic process"/>
    <property type="evidence" value="ECO:0007669"/>
    <property type="project" value="UniProtKB-UniPathway"/>
</dbReference>
<keyword evidence="10 13" id="KW-0503">Monooxygenase</keyword>
<evidence type="ECO:0000256" key="2">
    <source>
        <dbReference type="ARBA" id="ARBA00004496"/>
    </source>
</evidence>
<evidence type="ECO:0000313" key="13">
    <source>
        <dbReference type="EMBL" id="AAS63755.1"/>
    </source>
</evidence>
<evidence type="ECO:0000256" key="3">
    <source>
        <dbReference type="ARBA" id="ARBA00004749"/>
    </source>
</evidence>
<reference evidence="12 15" key="1">
    <citation type="journal article" date="2002" name="J. Bacteriol.">
        <title>Genome sequence of Yersinia pestis KIM.</title>
        <authorList>
            <person name="Deng W."/>
            <person name="Burland V."/>
            <person name="Plunkett G.III."/>
            <person name="Boutin A."/>
            <person name="Mayhew G.F."/>
            <person name="Liss P."/>
            <person name="Perna N.T."/>
            <person name="Rose D.J."/>
            <person name="Mau B."/>
            <person name="Zhou S."/>
            <person name="Schwartz D.C."/>
            <person name="Fetherston J.D."/>
            <person name="Lindler L.E."/>
            <person name="Brubaker R.R."/>
            <person name="Plana G.V."/>
            <person name="Straley S.C."/>
            <person name="McDonough K.A."/>
            <person name="Nilles M.L."/>
            <person name="Matson J.S."/>
            <person name="Blattner F.R."/>
            <person name="Perry R.D."/>
        </authorList>
    </citation>
    <scope>NUCLEOTIDE SEQUENCE [LARGE SCALE GENOMIC DNA]</scope>
    <source>
        <strain evidence="12">KIM</strain>
        <strain evidence="15">KIM10+ / Biovar Mediaevalis</strain>
    </source>
</reference>
<feature type="domain" description="FAD-binding" evidence="11">
    <location>
        <begin position="77"/>
        <end position="421"/>
    </location>
</feature>
<dbReference type="PRINTS" id="PR00420">
    <property type="entry name" value="RNGMNOXGNASE"/>
</dbReference>
<name>Q8CZW2_YERPE</name>
<dbReference type="Pfam" id="PF01494">
    <property type="entry name" value="FAD_binding_3"/>
    <property type="match status" value="1"/>
</dbReference>
<comment type="pathway">
    <text evidence="3">Cofactor biosynthesis; ubiquinone biosynthesis.</text>
</comment>
<dbReference type="PANTHER" id="PTHR43876">
    <property type="entry name" value="UBIQUINONE BIOSYNTHESIS MONOOXYGENASE COQ6, MITOCHONDRIAL"/>
    <property type="match status" value="1"/>
</dbReference>
<dbReference type="KEGG" id="ypm:YP_3605"/>
<keyword evidence="5" id="KW-0963">Cytoplasm</keyword>
<evidence type="ECO:0000256" key="6">
    <source>
        <dbReference type="ARBA" id="ARBA00022630"/>
    </source>
</evidence>
<dbReference type="GO" id="GO:0071949">
    <property type="term" value="F:FAD binding"/>
    <property type="evidence" value="ECO:0007669"/>
    <property type="project" value="InterPro"/>
</dbReference>
<organism evidence="12 15">
    <name type="scientific">Yersinia pestis</name>
    <dbReference type="NCBI Taxonomy" id="632"/>
    <lineage>
        <taxon>Bacteria</taxon>
        <taxon>Pseudomonadati</taxon>
        <taxon>Pseudomonadota</taxon>
        <taxon>Gammaproteobacteria</taxon>
        <taxon>Enterobacterales</taxon>
        <taxon>Yersiniaceae</taxon>
        <taxon>Yersinia</taxon>
    </lineage>
</organism>
<evidence type="ECO:0000313" key="14">
    <source>
        <dbReference type="Proteomes" id="UP000001019"/>
    </source>
</evidence>
<dbReference type="EnsemblBacteria" id="AAS63755">
    <property type="protein sequence ID" value="AAS63755"/>
    <property type="gene ID" value="YP_3605"/>
</dbReference>
<evidence type="ECO:0000313" key="15">
    <source>
        <dbReference type="Proteomes" id="UP000002490"/>
    </source>
</evidence>
<comment type="cofactor">
    <cofactor evidence="1">
        <name>FAD</name>
        <dbReference type="ChEBI" id="CHEBI:57692"/>
    </cofactor>
</comment>
<dbReference type="GO" id="GO:0005737">
    <property type="term" value="C:cytoplasm"/>
    <property type="evidence" value="ECO:0007669"/>
    <property type="project" value="UniProtKB-SubCell"/>
</dbReference>
<reference evidence="14" key="3">
    <citation type="journal article" date="2004" name="DNA Res.">
        <title>Complete genome sequence of Yersinia pestis strain 91001, an isolate avirulent to humans.</title>
        <authorList>
            <person name="Song Y."/>
            <person name="Tong Z."/>
            <person name="Wang J."/>
            <person name="Wang L."/>
            <person name="Guo Z."/>
            <person name="Han Y."/>
            <person name="Zhang J."/>
            <person name="Pei D."/>
            <person name="Zhou D."/>
            <person name="Qin H."/>
            <person name="Pang X."/>
            <person name="Han Y."/>
            <person name="Zhai J."/>
            <person name="Li M."/>
            <person name="Cui B."/>
            <person name="Qi Z."/>
            <person name="Jin L."/>
            <person name="Dai R."/>
            <person name="Chen F."/>
            <person name="Li S."/>
            <person name="Ye C."/>
            <person name="Du Z."/>
            <person name="Lin W."/>
            <person name="Wang J."/>
            <person name="Yu J."/>
            <person name="Yang H."/>
            <person name="Wang J."/>
            <person name="Huang P."/>
            <person name="Yang R."/>
        </authorList>
    </citation>
    <scope>NUCLEOTIDE SEQUENCE [LARGE SCALE GENOMIC DNA]</scope>
    <source>
        <strain evidence="14">91001 / Biovar Mediaevalis</strain>
    </source>
</reference>
<dbReference type="EMBL" id="AE017042">
    <property type="protein sequence ID" value="AAS63755.1"/>
    <property type="molecule type" value="Genomic_DNA"/>
</dbReference>
<evidence type="ECO:0000259" key="11">
    <source>
        <dbReference type="Pfam" id="PF01494"/>
    </source>
</evidence>
<evidence type="ECO:0000256" key="9">
    <source>
        <dbReference type="ARBA" id="ARBA00023002"/>
    </source>
</evidence>
<dbReference type="Gene3D" id="3.50.50.60">
    <property type="entry name" value="FAD/NAD(P)-binding domain"/>
    <property type="match status" value="2"/>
</dbReference>
<dbReference type="KEGG" id="ypk:y3295"/>
<dbReference type="Proteomes" id="UP000002490">
    <property type="component" value="Chromosome"/>
</dbReference>
<evidence type="ECO:0000256" key="1">
    <source>
        <dbReference type="ARBA" id="ARBA00001974"/>
    </source>
</evidence>
<dbReference type="SUPFAM" id="SSF51905">
    <property type="entry name" value="FAD/NAD(P)-binding domain"/>
    <property type="match status" value="1"/>
</dbReference>
<dbReference type="InterPro" id="IPR010971">
    <property type="entry name" value="UbiH/COQ6"/>
</dbReference>
<keyword evidence="7" id="KW-0831">Ubiquinone biosynthesis</keyword>
<dbReference type="InterPro" id="IPR051205">
    <property type="entry name" value="UbiH/COQ6_monooxygenase"/>
</dbReference>
<evidence type="ECO:0000256" key="10">
    <source>
        <dbReference type="ARBA" id="ARBA00023033"/>
    </source>
</evidence>
<dbReference type="Proteomes" id="UP000001019">
    <property type="component" value="Chromosome"/>
</dbReference>
<dbReference type="FunFam" id="3.50.50.60:FF:000062">
    <property type="entry name" value="FAD-dependent 2-octaprenylphenol hydroxylase"/>
    <property type="match status" value="1"/>
</dbReference>
<dbReference type="AlphaFoldDB" id="Q8CZW2"/>
<dbReference type="GO" id="GO:0004497">
    <property type="term" value="F:monooxygenase activity"/>
    <property type="evidence" value="ECO:0007669"/>
    <property type="project" value="UniProtKB-KW"/>
</dbReference>
<dbReference type="NCBIfam" id="NF005949">
    <property type="entry name" value="PRK08013.1"/>
    <property type="match status" value="1"/>
</dbReference>
<gene>
    <name evidence="12" type="primary">visC</name>
    <name evidence="12" type="ordered locus">y3295</name>
    <name evidence="13" type="ordered locus">YP_3605</name>
</gene>
<dbReference type="HOGENOM" id="CLU_009665_8_3_6"/>
<proteinExistence type="inferred from homology"/>
<dbReference type="EMBL" id="AE009952">
    <property type="protein sequence ID" value="AAM86845.1"/>
    <property type="molecule type" value="Genomic_DNA"/>
</dbReference>
<keyword evidence="8" id="KW-0274">FAD</keyword>
<dbReference type="GO" id="GO:0016705">
    <property type="term" value="F:oxidoreductase activity, acting on paired donors, with incorporation or reduction of molecular oxygen"/>
    <property type="evidence" value="ECO:0007669"/>
    <property type="project" value="InterPro"/>
</dbReference>
<reference evidence="13" key="4">
    <citation type="submission" date="2016-05" db="EMBL/GenBank/DDBJ databases">
        <title>Reannotation of Yersinia pestis strain 91001 based on omics data.</title>
        <authorList>
            <person name="Yiqing M."/>
        </authorList>
    </citation>
    <scope>NUCLEOTIDE SEQUENCE</scope>
    <source>
        <strain evidence="13">91001</strain>
    </source>
</reference>
<evidence type="ECO:0000256" key="8">
    <source>
        <dbReference type="ARBA" id="ARBA00022827"/>
    </source>
</evidence>
<dbReference type="InterPro" id="IPR018168">
    <property type="entry name" value="Ubi_Hdrlase_CS"/>
</dbReference>
<dbReference type="GO" id="GO:0110142">
    <property type="term" value="C:ubiquinone biosynthesis complex"/>
    <property type="evidence" value="ECO:0007669"/>
    <property type="project" value="UniProtKB-ARBA"/>
</dbReference>
<evidence type="ECO:0000313" key="12">
    <source>
        <dbReference type="EMBL" id="AAM86845.1"/>
    </source>
</evidence>
<dbReference type="InterPro" id="IPR036188">
    <property type="entry name" value="FAD/NAD-bd_sf"/>
</dbReference>
<accession>Q8CZW2</accession>
<evidence type="ECO:0000256" key="4">
    <source>
        <dbReference type="ARBA" id="ARBA00005349"/>
    </source>
</evidence>
<dbReference type="NCBIfam" id="TIGR01988">
    <property type="entry name" value="Ubi-OHases"/>
    <property type="match status" value="1"/>
</dbReference>
<comment type="subcellular location">
    <subcellularLocation>
        <location evidence="2">Cytoplasm</location>
    </subcellularLocation>
</comment>
<dbReference type="PANTHER" id="PTHR43876:SF7">
    <property type="entry name" value="UBIQUINONE BIOSYNTHESIS MONOOXYGENASE COQ6, MITOCHONDRIAL"/>
    <property type="match status" value="1"/>
</dbReference>
<evidence type="ECO:0000256" key="7">
    <source>
        <dbReference type="ARBA" id="ARBA00022688"/>
    </source>
</evidence>
<comment type="similarity">
    <text evidence="4">Belongs to the UbiH/COQ6 family.</text>
</comment>
<keyword evidence="9" id="KW-0560">Oxidoreductase</keyword>
<protein>
    <submittedName>
        <fullName evidence="13">Monooxygenase</fullName>
    </submittedName>
</protein>
<reference evidence="13" key="2">
    <citation type="submission" date="2003-04" db="EMBL/GenBank/DDBJ databases">
        <authorList>
            <person name="Song Y."/>
            <person name="Tong Z."/>
            <person name="Wang L."/>
            <person name="Han Y."/>
            <person name="Zhang J."/>
            <person name="Pei D."/>
            <person name="Wang J."/>
            <person name="Zhou D."/>
            <person name="Han Y."/>
            <person name="Pang X."/>
            <person name="Zhai J."/>
            <person name="Chen F."/>
            <person name="Qin H."/>
            <person name="Wang J."/>
            <person name="Li S."/>
            <person name="Guo Z."/>
            <person name="Ye C."/>
            <person name="Du Z."/>
            <person name="Lin W."/>
            <person name="Wang J."/>
            <person name="Yu J."/>
            <person name="Yang H."/>
            <person name="Wang J."/>
            <person name="Huang P."/>
            <person name="Yang R."/>
        </authorList>
    </citation>
    <scope>NUCLEOTIDE SEQUENCE</scope>
    <source>
        <strain evidence="13">91001</strain>
    </source>
</reference>
<evidence type="ECO:0000256" key="5">
    <source>
        <dbReference type="ARBA" id="ARBA00022490"/>
    </source>
</evidence>
<accession>Q74Q88</accession>